<sequence length="187" mass="20478">MAPKNNDEQLPSYEEAISSSSSSEFPPATPQRPAFAPQFPSTAPQRPTSAPLRPPPTPSRPVSSSALPWTYPRGFYCSKCGNTGYKVKSGHPCRRCWGRFAHSAPNSNVQVQYYSAYPSSYHSYRPYGPVLQHFAPPPLMSGSPLVLQPGDPRIGGMMCGQCRGKGRVRFLLDKEICSVCHGTGRVF</sequence>
<organism evidence="2 3">
    <name type="scientific">Lachancea lanzarotensis</name>
    <dbReference type="NCBI Taxonomy" id="1245769"/>
    <lineage>
        <taxon>Eukaryota</taxon>
        <taxon>Fungi</taxon>
        <taxon>Dikarya</taxon>
        <taxon>Ascomycota</taxon>
        <taxon>Saccharomycotina</taxon>
        <taxon>Saccharomycetes</taxon>
        <taxon>Saccharomycetales</taxon>
        <taxon>Saccharomycetaceae</taxon>
        <taxon>Lachancea</taxon>
    </lineage>
</organism>
<dbReference type="AlphaFoldDB" id="A0A0C7N867"/>
<protein>
    <submittedName>
        <fullName evidence="2">LALA0S10e00848g1_1</fullName>
    </submittedName>
</protein>
<dbReference type="Gene3D" id="6.20.20.10">
    <property type="match status" value="1"/>
</dbReference>
<dbReference type="RefSeq" id="XP_022630250.1">
    <property type="nucleotide sequence ID" value="XM_022775376.1"/>
</dbReference>
<dbReference type="InterPro" id="IPR038910">
    <property type="entry name" value="Hua1-like"/>
</dbReference>
<proteinExistence type="predicted"/>
<dbReference type="Proteomes" id="UP000054304">
    <property type="component" value="Unassembled WGS sequence"/>
</dbReference>
<dbReference type="GeneID" id="34687567"/>
<evidence type="ECO:0000256" key="1">
    <source>
        <dbReference type="SAM" id="MobiDB-lite"/>
    </source>
</evidence>
<dbReference type="OrthoDB" id="2405700at2759"/>
<dbReference type="GO" id="GO:0005737">
    <property type="term" value="C:cytoplasm"/>
    <property type="evidence" value="ECO:0007669"/>
    <property type="project" value="EnsemblFungi"/>
</dbReference>
<gene>
    <name evidence="2" type="ORF">LALA0_S10e00848g</name>
</gene>
<keyword evidence="3" id="KW-1185">Reference proteome</keyword>
<evidence type="ECO:0000313" key="2">
    <source>
        <dbReference type="EMBL" id="CEP64040.1"/>
    </source>
</evidence>
<name>A0A0C7N867_9SACH</name>
<reference evidence="2 3" key="1">
    <citation type="submission" date="2014-12" db="EMBL/GenBank/DDBJ databases">
        <authorList>
            <person name="Neuveglise Cecile"/>
        </authorList>
    </citation>
    <scope>NUCLEOTIDE SEQUENCE [LARGE SCALE GENOMIC DNA]</scope>
    <source>
        <strain evidence="2 3">CBS 12615</strain>
    </source>
</reference>
<dbReference type="PANTHER" id="PTHR28031:SF1">
    <property type="entry name" value="PROLINE-RICH PROTEIN HUA1"/>
    <property type="match status" value="1"/>
</dbReference>
<dbReference type="PANTHER" id="PTHR28031">
    <property type="entry name" value="PROLINE-RICH PROTEIN HUA1"/>
    <property type="match status" value="1"/>
</dbReference>
<evidence type="ECO:0000313" key="3">
    <source>
        <dbReference type="Proteomes" id="UP000054304"/>
    </source>
</evidence>
<accession>A0A0C7N867</accession>
<feature type="region of interest" description="Disordered" evidence="1">
    <location>
        <begin position="1"/>
        <end position="65"/>
    </location>
</feature>
<dbReference type="HOGENOM" id="CLU_078573_1_0_1"/>
<dbReference type="STRING" id="1245769.A0A0C7N867"/>
<dbReference type="EMBL" id="LN736369">
    <property type="protein sequence ID" value="CEP64040.1"/>
    <property type="molecule type" value="Genomic_DNA"/>
</dbReference>